<gene>
    <name evidence="4" type="ORF">N7482_003551</name>
</gene>
<dbReference type="SUPFAM" id="SSF52096">
    <property type="entry name" value="ClpP/crotonase"/>
    <property type="match status" value="1"/>
</dbReference>
<dbReference type="EMBL" id="JAPQKN010000002">
    <property type="protein sequence ID" value="KAJ5167957.1"/>
    <property type="molecule type" value="Genomic_DNA"/>
</dbReference>
<keyword evidence="3" id="KW-0456">Lyase</keyword>
<evidence type="ECO:0000256" key="1">
    <source>
        <dbReference type="ARBA" id="ARBA00005254"/>
    </source>
</evidence>
<dbReference type="OrthoDB" id="410701at2759"/>
<name>A0A9W9IAK9_9EURO</name>
<accession>A0A9W9IAK9</accession>
<proteinExistence type="inferred from homology"/>
<dbReference type="Pfam" id="PF00378">
    <property type="entry name" value="ECH_1"/>
    <property type="match status" value="1"/>
</dbReference>
<dbReference type="RefSeq" id="XP_056544418.1">
    <property type="nucleotide sequence ID" value="XM_056685676.1"/>
</dbReference>
<organism evidence="4 5">
    <name type="scientific">Penicillium canariense</name>
    <dbReference type="NCBI Taxonomy" id="189055"/>
    <lineage>
        <taxon>Eukaryota</taxon>
        <taxon>Fungi</taxon>
        <taxon>Dikarya</taxon>
        <taxon>Ascomycota</taxon>
        <taxon>Pezizomycotina</taxon>
        <taxon>Eurotiomycetes</taxon>
        <taxon>Eurotiomycetidae</taxon>
        <taxon>Eurotiales</taxon>
        <taxon>Aspergillaceae</taxon>
        <taxon>Penicillium</taxon>
    </lineage>
</organism>
<dbReference type="PANTHER" id="PTHR11941:SF171">
    <property type="entry name" value="SD19268P"/>
    <property type="match status" value="1"/>
</dbReference>
<dbReference type="Gene3D" id="3.90.226.10">
    <property type="entry name" value="2-enoyl-CoA Hydratase, Chain A, domain 1"/>
    <property type="match status" value="1"/>
</dbReference>
<sequence length="311" mass="33288">MATTTSPRLVRLITLGHLTRPTVLSTRVFASRYSTSAEDDVIKTQQVPAPGSGHVRVLQLNRPKARNAISRHLLDTLSKQVSSIAAEGGNGPTRALVVASNVDAAFCAGADLKERAKMTPAETEQFLEKLRATFKELAGLQIPTISAISSMALGGGLELALCTHLRVFGSSSTVGLPETRLAIIPGAGGTYRLPALIGPTRARDLILTGRRVSGPESYFIGLCDRLVEVLPEEAQREGVAREKVLRESIKLALDICEGGPIALKQALLAVQGSALGEVAENQAYQGVIETEDRYEALLAFVEKRKPAFRGR</sequence>
<dbReference type="InterPro" id="IPR014748">
    <property type="entry name" value="Enoyl-CoA_hydra_C"/>
</dbReference>
<dbReference type="CDD" id="cd06558">
    <property type="entry name" value="crotonase-like"/>
    <property type="match status" value="1"/>
</dbReference>
<reference evidence="4" key="1">
    <citation type="submission" date="2022-11" db="EMBL/GenBank/DDBJ databases">
        <authorList>
            <person name="Petersen C."/>
        </authorList>
    </citation>
    <scope>NUCLEOTIDE SEQUENCE</scope>
    <source>
        <strain evidence="4">IBT 26290</strain>
    </source>
</reference>
<dbReference type="AlphaFoldDB" id="A0A9W9IAK9"/>
<evidence type="ECO:0000313" key="4">
    <source>
        <dbReference type="EMBL" id="KAJ5167957.1"/>
    </source>
</evidence>
<keyword evidence="5" id="KW-1185">Reference proteome</keyword>
<evidence type="ECO:0000256" key="3">
    <source>
        <dbReference type="ARBA" id="ARBA00023239"/>
    </source>
</evidence>
<evidence type="ECO:0000313" key="5">
    <source>
        <dbReference type="Proteomes" id="UP001149163"/>
    </source>
</evidence>
<dbReference type="GeneID" id="81424852"/>
<dbReference type="Proteomes" id="UP001149163">
    <property type="component" value="Unassembled WGS sequence"/>
</dbReference>
<dbReference type="GO" id="GO:0006635">
    <property type="term" value="P:fatty acid beta-oxidation"/>
    <property type="evidence" value="ECO:0007669"/>
    <property type="project" value="TreeGrafter"/>
</dbReference>
<dbReference type="Gene3D" id="1.10.12.10">
    <property type="entry name" value="Lyase 2-enoyl-coa Hydratase, Chain A, domain 2"/>
    <property type="match status" value="1"/>
</dbReference>
<dbReference type="FunFam" id="3.90.226.10:FF:000058">
    <property type="entry name" value="Enoyl-CoA hydratase/isomerase family protein"/>
    <property type="match status" value="1"/>
</dbReference>
<comment type="caution">
    <text evidence="4">The sequence shown here is derived from an EMBL/GenBank/DDBJ whole genome shotgun (WGS) entry which is preliminary data.</text>
</comment>
<dbReference type="GO" id="GO:0005739">
    <property type="term" value="C:mitochondrion"/>
    <property type="evidence" value="ECO:0007669"/>
    <property type="project" value="TreeGrafter"/>
</dbReference>
<comment type="similarity">
    <text evidence="1">Belongs to the enoyl-CoA hydratase/isomerase family.</text>
</comment>
<dbReference type="InterPro" id="IPR029045">
    <property type="entry name" value="ClpP/crotonase-like_dom_sf"/>
</dbReference>
<dbReference type="PANTHER" id="PTHR11941">
    <property type="entry name" value="ENOYL-COA HYDRATASE-RELATED"/>
    <property type="match status" value="1"/>
</dbReference>
<dbReference type="GO" id="GO:0016829">
    <property type="term" value="F:lyase activity"/>
    <property type="evidence" value="ECO:0007669"/>
    <property type="project" value="UniProtKB-KW"/>
</dbReference>
<evidence type="ECO:0000256" key="2">
    <source>
        <dbReference type="ARBA" id="ARBA00023026"/>
    </source>
</evidence>
<dbReference type="InterPro" id="IPR001753">
    <property type="entry name" value="Enoyl-CoA_hydra/iso"/>
</dbReference>
<keyword evidence="2" id="KW-0843">Virulence</keyword>
<reference evidence="4" key="2">
    <citation type="journal article" date="2023" name="IMA Fungus">
        <title>Comparative genomic study of the Penicillium genus elucidates a diverse pangenome and 15 lateral gene transfer events.</title>
        <authorList>
            <person name="Petersen C."/>
            <person name="Sorensen T."/>
            <person name="Nielsen M.R."/>
            <person name="Sondergaard T.E."/>
            <person name="Sorensen J.L."/>
            <person name="Fitzpatrick D.A."/>
            <person name="Frisvad J.C."/>
            <person name="Nielsen K.L."/>
        </authorList>
    </citation>
    <scope>NUCLEOTIDE SEQUENCE</scope>
    <source>
        <strain evidence="4">IBT 26290</strain>
    </source>
</reference>
<protein>
    <submittedName>
        <fullName evidence="4">Methylglutaconyl-CoA hydratase</fullName>
    </submittedName>
</protein>